<dbReference type="EMBL" id="SJLI01000137">
    <property type="protein sequence ID" value="TYK93167.1"/>
    <property type="molecule type" value="Genomic_DNA"/>
</dbReference>
<gene>
    <name evidence="2" type="ORF">E0F67_09730</name>
</gene>
<organism evidence="2 3">
    <name type="scientific">Streptococcus pyogenes</name>
    <dbReference type="NCBI Taxonomy" id="1314"/>
    <lineage>
        <taxon>Bacteria</taxon>
        <taxon>Bacillati</taxon>
        <taxon>Bacillota</taxon>
        <taxon>Bacilli</taxon>
        <taxon>Lactobacillales</taxon>
        <taxon>Streptococcaceae</taxon>
        <taxon>Streptococcus</taxon>
    </lineage>
</organism>
<dbReference type="AlphaFoldDB" id="A0A5S4TAU0"/>
<dbReference type="Proteomes" id="UP000325300">
    <property type="component" value="Unassembled WGS sequence"/>
</dbReference>
<name>A0A5S4TAU0_STRPY</name>
<reference evidence="2 3" key="1">
    <citation type="submission" date="2019-02" db="EMBL/GenBank/DDBJ databases">
        <title>Novel genomic isolates of S. pyogenes and S. dysgalactiae subsp. equisimilis associated to necrotising fasciitis (NSTI).</title>
        <authorList>
            <person name="Barrantes I."/>
        </authorList>
    </citation>
    <scope>NUCLEOTIDE SEQUENCE [LARGE SCALE GENOMIC DNA]</scope>
    <source>
        <strain evidence="2 3">SPY5003</strain>
    </source>
</reference>
<evidence type="ECO:0000313" key="2">
    <source>
        <dbReference type="EMBL" id="TYK93167.1"/>
    </source>
</evidence>
<feature type="region of interest" description="Disordered" evidence="1">
    <location>
        <begin position="1"/>
        <end position="144"/>
    </location>
</feature>
<proteinExistence type="predicted"/>
<feature type="non-terminal residue" evidence="2">
    <location>
        <position position="144"/>
    </location>
</feature>
<sequence length="144" mass="15739">MGLFDRLFGKKETQQVTETKPEEELLETSAKEEAVSTTSEQDQPDLTLSQDDAPAVFTLEEQASKDSLEASQQREEKLVESTAVSPADSASMVGDKDALTSSPFGQATVSDTEEIKEQPIVDQFPVEQTQDAESANFTEEDETS</sequence>
<feature type="compositionally biased region" description="Polar residues" evidence="1">
    <location>
        <begin position="35"/>
        <end position="50"/>
    </location>
</feature>
<feature type="compositionally biased region" description="Polar residues" evidence="1">
    <location>
        <begin position="126"/>
        <end position="137"/>
    </location>
</feature>
<accession>A0A5S4TAU0</accession>
<evidence type="ECO:0000256" key="1">
    <source>
        <dbReference type="SAM" id="MobiDB-lite"/>
    </source>
</evidence>
<comment type="caution">
    <text evidence="2">The sequence shown here is derived from an EMBL/GenBank/DDBJ whole genome shotgun (WGS) entry which is preliminary data.</text>
</comment>
<protein>
    <submittedName>
        <fullName evidence="2">Signal recognition particle-docking protein FtsY</fullName>
    </submittedName>
</protein>
<feature type="compositionally biased region" description="Basic and acidic residues" evidence="1">
    <location>
        <begin position="7"/>
        <end position="34"/>
    </location>
</feature>
<feature type="compositionally biased region" description="Basic and acidic residues" evidence="1">
    <location>
        <begin position="62"/>
        <end position="79"/>
    </location>
</feature>
<evidence type="ECO:0000313" key="3">
    <source>
        <dbReference type="Proteomes" id="UP000325300"/>
    </source>
</evidence>
<feature type="compositionally biased region" description="Polar residues" evidence="1">
    <location>
        <begin position="99"/>
        <end position="110"/>
    </location>
</feature>